<protein>
    <submittedName>
        <fullName evidence="8">GtrA family protein</fullName>
    </submittedName>
</protein>
<dbReference type="Pfam" id="PF04138">
    <property type="entry name" value="GtrA_DPMS_TM"/>
    <property type="match status" value="1"/>
</dbReference>
<accession>A0A2K9NZN0</accession>
<evidence type="ECO:0000259" key="7">
    <source>
        <dbReference type="Pfam" id="PF04138"/>
    </source>
</evidence>
<dbReference type="EMBL" id="CP020991">
    <property type="protein sequence ID" value="AUO18491.1"/>
    <property type="molecule type" value="Genomic_DNA"/>
</dbReference>
<feature type="transmembrane region" description="Helical" evidence="6">
    <location>
        <begin position="125"/>
        <end position="146"/>
    </location>
</feature>
<proteinExistence type="inferred from homology"/>
<evidence type="ECO:0000256" key="5">
    <source>
        <dbReference type="ARBA" id="ARBA00023136"/>
    </source>
</evidence>
<evidence type="ECO:0000313" key="9">
    <source>
        <dbReference type="Proteomes" id="UP000235589"/>
    </source>
</evidence>
<keyword evidence="3 6" id="KW-0812">Transmembrane</keyword>
<evidence type="ECO:0000256" key="2">
    <source>
        <dbReference type="ARBA" id="ARBA00009399"/>
    </source>
</evidence>
<sequence length="162" mass="18542">MINKLKELYKKYEEVILYLFFGVLTTIISVGLYWLLGVMFDYIAATSGNSGLTLQNNGFINSSCVVFKNIIAILFAYITNRIFVFKSKISGFKAITLEMLSFFAARLATMVFEVIFMFVTVNVFALQPLLMNIIAQFVIVVLNYVFSKLWIFKKEDSAEKTK</sequence>
<reference evidence="8 9" key="1">
    <citation type="submission" date="2017-04" db="EMBL/GenBank/DDBJ databases">
        <title>Monoglobus pectinilyticus 14 draft genome.</title>
        <authorList>
            <person name="Kim C."/>
            <person name="Rosendale D.I."/>
            <person name="Kelly W.J."/>
            <person name="Tannock G.W."/>
            <person name="Patchett M.L."/>
            <person name="Jordens J.Z."/>
        </authorList>
    </citation>
    <scope>NUCLEOTIDE SEQUENCE [LARGE SCALE GENOMIC DNA]</scope>
    <source>
        <strain evidence="8 9">14</strain>
    </source>
</reference>
<evidence type="ECO:0000313" key="8">
    <source>
        <dbReference type="EMBL" id="AUO18491.1"/>
    </source>
</evidence>
<keyword evidence="4 6" id="KW-1133">Transmembrane helix</keyword>
<dbReference type="InterPro" id="IPR051401">
    <property type="entry name" value="GtrA_CellWall_Glycosyl"/>
</dbReference>
<comment type="similarity">
    <text evidence="2">Belongs to the GtrA family.</text>
</comment>
<dbReference type="InterPro" id="IPR007267">
    <property type="entry name" value="GtrA_DPMS_TM"/>
</dbReference>
<feature type="transmembrane region" description="Helical" evidence="6">
    <location>
        <begin position="15"/>
        <end position="39"/>
    </location>
</feature>
<evidence type="ECO:0000256" key="3">
    <source>
        <dbReference type="ARBA" id="ARBA00022692"/>
    </source>
</evidence>
<comment type="subcellular location">
    <subcellularLocation>
        <location evidence="1">Membrane</location>
        <topology evidence="1">Multi-pass membrane protein</topology>
    </subcellularLocation>
</comment>
<organism evidence="8 9">
    <name type="scientific">Monoglobus pectinilyticus</name>
    <dbReference type="NCBI Taxonomy" id="1981510"/>
    <lineage>
        <taxon>Bacteria</taxon>
        <taxon>Bacillati</taxon>
        <taxon>Bacillota</taxon>
        <taxon>Clostridia</taxon>
        <taxon>Monoglobales</taxon>
        <taxon>Monoglobaceae</taxon>
        <taxon>Monoglobus</taxon>
    </lineage>
</organism>
<gene>
    <name evidence="8" type="ORF">B9O19_00307</name>
</gene>
<dbReference type="RefSeq" id="WP_207655133.1">
    <property type="nucleotide sequence ID" value="NZ_CP020991.1"/>
</dbReference>
<evidence type="ECO:0000256" key="6">
    <source>
        <dbReference type="SAM" id="Phobius"/>
    </source>
</evidence>
<dbReference type="GO" id="GO:0000271">
    <property type="term" value="P:polysaccharide biosynthetic process"/>
    <property type="evidence" value="ECO:0007669"/>
    <property type="project" value="InterPro"/>
</dbReference>
<dbReference type="KEGG" id="mpec:B9O19_00307"/>
<dbReference type="GO" id="GO:0005886">
    <property type="term" value="C:plasma membrane"/>
    <property type="evidence" value="ECO:0007669"/>
    <property type="project" value="TreeGrafter"/>
</dbReference>
<dbReference type="PANTHER" id="PTHR38459:SF5">
    <property type="entry name" value="CELL WALL TEICHOIC ACID GLYCOSYLATION PROTEIN GTCA"/>
    <property type="match status" value="1"/>
</dbReference>
<feature type="transmembrane region" description="Helical" evidence="6">
    <location>
        <begin position="59"/>
        <end position="78"/>
    </location>
</feature>
<feature type="transmembrane region" description="Helical" evidence="6">
    <location>
        <begin position="99"/>
        <end position="119"/>
    </location>
</feature>
<evidence type="ECO:0000256" key="4">
    <source>
        <dbReference type="ARBA" id="ARBA00022989"/>
    </source>
</evidence>
<dbReference type="GeneID" id="98061736"/>
<keyword evidence="5 6" id="KW-0472">Membrane</keyword>
<name>A0A2K9NZN0_9FIRM</name>
<evidence type="ECO:0000256" key="1">
    <source>
        <dbReference type="ARBA" id="ARBA00004141"/>
    </source>
</evidence>
<dbReference type="Proteomes" id="UP000235589">
    <property type="component" value="Chromosome"/>
</dbReference>
<dbReference type="AlphaFoldDB" id="A0A2K9NZN0"/>
<dbReference type="PANTHER" id="PTHR38459">
    <property type="entry name" value="PROPHAGE BACTOPRENOL-LINKED GLUCOSE TRANSLOCASE HOMOLOG"/>
    <property type="match status" value="1"/>
</dbReference>
<keyword evidence="9" id="KW-1185">Reference proteome</keyword>
<feature type="domain" description="GtrA/DPMS transmembrane" evidence="7">
    <location>
        <begin position="18"/>
        <end position="152"/>
    </location>
</feature>